<sequence>MKQAPGKFSKKVIELALEIPEGRVTTYGLLAVAAGGHPILAQMITSILWRSVEREKVPWHRIVYSSGKIWTDPKVDKIRQKLYKAEGIKLDKNNRIIDFEKLVYTF</sequence>
<dbReference type="GO" id="GO:0032259">
    <property type="term" value="P:methylation"/>
    <property type="evidence" value="ECO:0007669"/>
    <property type="project" value="UniProtKB-KW"/>
</dbReference>
<dbReference type="Gene3D" id="1.10.10.10">
    <property type="entry name" value="Winged helix-like DNA-binding domain superfamily/Winged helix DNA-binding domain"/>
    <property type="match status" value="1"/>
</dbReference>
<proteinExistence type="predicted"/>
<dbReference type="PANTHER" id="PTHR42942:SF1">
    <property type="entry name" value="ALKYLTRANSFERASE-LIKE PROTEIN 1"/>
    <property type="match status" value="1"/>
</dbReference>
<dbReference type="Proteomes" id="UP000034231">
    <property type="component" value="Unassembled WGS sequence"/>
</dbReference>
<protein>
    <submittedName>
        <fullName evidence="3">Methylated-DNA-(Protein)-cysteine S-methyltransferase DNA binding protein</fullName>
    </submittedName>
</protein>
<keyword evidence="3" id="KW-0808">Transferase</keyword>
<dbReference type="PATRIC" id="fig|1618488.3.peg.482"/>
<keyword evidence="1" id="KW-0227">DNA damage</keyword>
<dbReference type="InterPro" id="IPR036388">
    <property type="entry name" value="WH-like_DNA-bd_sf"/>
</dbReference>
<dbReference type="InterPro" id="IPR052520">
    <property type="entry name" value="ATL_DNA_repair"/>
</dbReference>
<dbReference type="CDD" id="cd06445">
    <property type="entry name" value="ATase"/>
    <property type="match status" value="1"/>
</dbReference>
<name>A0A0G0I4E2_9BACT</name>
<dbReference type="Pfam" id="PF01035">
    <property type="entry name" value="DNA_binding_1"/>
    <property type="match status" value="1"/>
</dbReference>
<keyword evidence="3" id="KW-0489">Methyltransferase</keyword>
<dbReference type="InterPro" id="IPR036217">
    <property type="entry name" value="MethylDNA_cys_MeTrfase_DNAb"/>
</dbReference>
<dbReference type="AlphaFoldDB" id="A0A0G0I4E2"/>
<evidence type="ECO:0000313" key="3">
    <source>
        <dbReference type="EMBL" id="KKQ50178.1"/>
    </source>
</evidence>
<evidence type="ECO:0000256" key="1">
    <source>
        <dbReference type="ARBA" id="ARBA00022763"/>
    </source>
</evidence>
<evidence type="ECO:0000259" key="2">
    <source>
        <dbReference type="Pfam" id="PF01035"/>
    </source>
</evidence>
<dbReference type="GO" id="GO:0006281">
    <property type="term" value="P:DNA repair"/>
    <property type="evidence" value="ECO:0007669"/>
    <property type="project" value="InterPro"/>
</dbReference>
<reference evidence="3 4" key="1">
    <citation type="journal article" date="2015" name="Nature">
        <title>rRNA introns, odd ribosomes, and small enigmatic genomes across a large radiation of phyla.</title>
        <authorList>
            <person name="Brown C.T."/>
            <person name="Hug L.A."/>
            <person name="Thomas B.C."/>
            <person name="Sharon I."/>
            <person name="Castelle C.J."/>
            <person name="Singh A."/>
            <person name="Wilkins M.J."/>
            <person name="Williams K.H."/>
            <person name="Banfield J.F."/>
        </authorList>
    </citation>
    <scope>NUCLEOTIDE SEQUENCE [LARGE SCALE GENOMIC DNA]</scope>
</reference>
<gene>
    <name evidence="3" type="ORF">US68_C0008G0063</name>
</gene>
<dbReference type="SUPFAM" id="SSF46767">
    <property type="entry name" value="Methylated DNA-protein cysteine methyltransferase, C-terminal domain"/>
    <property type="match status" value="1"/>
</dbReference>
<feature type="domain" description="Methylated-DNA-[protein]-cysteine S-methyltransferase DNA binding" evidence="2">
    <location>
        <begin position="8"/>
        <end position="88"/>
    </location>
</feature>
<accession>A0A0G0I4E2</accession>
<dbReference type="PANTHER" id="PTHR42942">
    <property type="entry name" value="6-O-METHYLGUANINE DNA METHYLTRANSFERASE"/>
    <property type="match status" value="1"/>
</dbReference>
<dbReference type="InterPro" id="IPR014048">
    <property type="entry name" value="MethylDNA_cys_MeTrfase_DNA-bd"/>
</dbReference>
<dbReference type="EMBL" id="LBTX01000008">
    <property type="protein sequence ID" value="KKQ50178.1"/>
    <property type="molecule type" value="Genomic_DNA"/>
</dbReference>
<dbReference type="GO" id="GO:0008168">
    <property type="term" value="F:methyltransferase activity"/>
    <property type="evidence" value="ECO:0007669"/>
    <property type="project" value="UniProtKB-KW"/>
</dbReference>
<organism evidence="3 4">
    <name type="scientific">Candidatus Shapirobacteria bacterium GW2011_GWE1_38_10</name>
    <dbReference type="NCBI Taxonomy" id="1618488"/>
    <lineage>
        <taxon>Bacteria</taxon>
        <taxon>Candidatus Shapironibacteriota</taxon>
    </lineage>
</organism>
<evidence type="ECO:0000313" key="4">
    <source>
        <dbReference type="Proteomes" id="UP000034231"/>
    </source>
</evidence>
<comment type="caution">
    <text evidence="3">The sequence shown here is derived from an EMBL/GenBank/DDBJ whole genome shotgun (WGS) entry which is preliminary data.</text>
</comment>